<dbReference type="PRINTS" id="PR00080">
    <property type="entry name" value="SDRFAMILY"/>
</dbReference>
<proteinExistence type="inferred from homology"/>
<dbReference type="InterPro" id="IPR020904">
    <property type="entry name" value="Sc_DH/Rdtase_CS"/>
</dbReference>
<dbReference type="CDD" id="cd05233">
    <property type="entry name" value="SDR_c"/>
    <property type="match status" value="1"/>
</dbReference>
<comment type="caution">
    <text evidence="3">The sequence shown here is derived from an EMBL/GenBank/DDBJ whole genome shotgun (WGS) entry which is preliminary data.</text>
</comment>
<evidence type="ECO:0000256" key="1">
    <source>
        <dbReference type="ARBA" id="ARBA00006484"/>
    </source>
</evidence>
<gene>
    <name evidence="3" type="ORF">JOF46_001040</name>
</gene>
<comment type="similarity">
    <text evidence="1">Belongs to the short-chain dehydrogenases/reductases (SDR) family.</text>
</comment>
<dbReference type="PANTHER" id="PTHR42760">
    <property type="entry name" value="SHORT-CHAIN DEHYDROGENASES/REDUCTASES FAMILY MEMBER"/>
    <property type="match status" value="1"/>
</dbReference>
<evidence type="ECO:0000256" key="2">
    <source>
        <dbReference type="ARBA" id="ARBA00023002"/>
    </source>
</evidence>
<dbReference type="InterPro" id="IPR002347">
    <property type="entry name" value="SDR_fam"/>
</dbReference>
<name>A0ABS4WAF5_9MICC</name>
<protein>
    <submittedName>
        <fullName evidence="3">NAD(P)-dependent dehydrogenase (Short-subunit alcohol dehydrogenase family)</fullName>
    </submittedName>
</protein>
<dbReference type="PROSITE" id="PS00061">
    <property type="entry name" value="ADH_SHORT"/>
    <property type="match status" value="1"/>
</dbReference>
<sequence>MTDTATNQTPVVLITGASSGIGEATAQRFSSSGARVFNLDRQPPANASGSAQWRECDVTDPAMVRSVVEGIAAEEGGIDTAIANAGISTRHAFLEMKPEDIRRLLEINLFGVINLWQSAGRIMFEAGSGTLLATASTNGSAGYPWYSDYNASKAGVLALCRSVALELAPRVRTACVSPGYVLTPMQRSEYTDDMLAEVNERIPMRRHADPTEIADAFFFLASDNARFITGQQLVVDGGELAGGTASSYRTQ</sequence>
<keyword evidence="4" id="KW-1185">Reference proteome</keyword>
<dbReference type="PRINTS" id="PR00081">
    <property type="entry name" value="GDHRDH"/>
</dbReference>
<reference evidence="3 4" key="1">
    <citation type="submission" date="2021-03" db="EMBL/GenBank/DDBJ databases">
        <title>Sequencing the genomes of 1000 actinobacteria strains.</title>
        <authorList>
            <person name="Klenk H.-P."/>
        </authorList>
    </citation>
    <scope>NUCLEOTIDE SEQUENCE [LARGE SCALE GENOMIC DNA]</scope>
    <source>
        <strain evidence="3 4">DSM 15454</strain>
    </source>
</reference>
<dbReference type="InterPro" id="IPR036291">
    <property type="entry name" value="NAD(P)-bd_dom_sf"/>
</dbReference>
<dbReference type="Gene3D" id="3.40.50.720">
    <property type="entry name" value="NAD(P)-binding Rossmann-like Domain"/>
    <property type="match status" value="1"/>
</dbReference>
<dbReference type="Proteomes" id="UP000766570">
    <property type="component" value="Unassembled WGS sequence"/>
</dbReference>
<dbReference type="PANTHER" id="PTHR42760:SF133">
    <property type="entry name" value="3-OXOACYL-[ACYL-CARRIER-PROTEIN] REDUCTASE"/>
    <property type="match status" value="1"/>
</dbReference>
<dbReference type="RefSeq" id="WP_209906349.1">
    <property type="nucleotide sequence ID" value="NZ_BAAAMI010000019.1"/>
</dbReference>
<dbReference type="EMBL" id="JAGIOE010000001">
    <property type="protein sequence ID" value="MBP2373128.1"/>
    <property type="molecule type" value="Genomic_DNA"/>
</dbReference>
<evidence type="ECO:0000313" key="4">
    <source>
        <dbReference type="Proteomes" id="UP000766570"/>
    </source>
</evidence>
<accession>A0ABS4WAF5</accession>
<dbReference type="Pfam" id="PF13561">
    <property type="entry name" value="adh_short_C2"/>
    <property type="match status" value="1"/>
</dbReference>
<dbReference type="SUPFAM" id="SSF51735">
    <property type="entry name" value="NAD(P)-binding Rossmann-fold domains"/>
    <property type="match status" value="1"/>
</dbReference>
<keyword evidence="2" id="KW-0560">Oxidoreductase</keyword>
<organism evidence="3 4">
    <name type="scientific">Paeniglutamicibacter psychrophenolicus</name>
    <dbReference type="NCBI Taxonomy" id="257454"/>
    <lineage>
        <taxon>Bacteria</taxon>
        <taxon>Bacillati</taxon>
        <taxon>Actinomycetota</taxon>
        <taxon>Actinomycetes</taxon>
        <taxon>Micrococcales</taxon>
        <taxon>Micrococcaceae</taxon>
        <taxon>Paeniglutamicibacter</taxon>
    </lineage>
</organism>
<evidence type="ECO:0000313" key="3">
    <source>
        <dbReference type="EMBL" id="MBP2373128.1"/>
    </source>
</evidence>